<evidence type="ECO:0000256" key="3">
    <source>
        <dbReference type="ARBA" id="ARBA00022840"/>
    </source>
</evidence>
<dbReference type="InterPro" id="IPR010926">
    <property type="entry name" value="Myosin_TH1"/>
</dbReference>
<dbReference type="InterPro" id="IPR000048">
    <property type="entry name" value="IQ_motif_EF-hand-BS"/>
</dbReference>
<dbReference type="GO" id="GO:0007015">
    <property type="term" value="P:actin filament organization"/>
    <property type="evidence" value="ECO:0007669"/>
    <property type="project" value="TreeGrafter"/>
</dbReference>
<keyword evidence="11" id="KW-1185">Reference proteome</keyword>
<dbReference type="GO" id="GO:0016459">
    <property type="term" value="C:myosin complex"/>
    <property type="evidence" value="ECO:0007669"/>
    <property type="project" value="UniProtKB-KW"/>
</dbReference>
<evidence type="ECO:0000256" key="6">
    <source>
        <dbReference type="ARBA" id="ARBA00023203"/>
    </source>
</evidence>
<dbReference type="InterPro" id="IPR027417">
    <property type="entry name" value="P-loop_NTPase"/>
</dbReference>
<accession>A0A8S4SI88</accession>
<dbReference type="FunFam" id="1.10.10.820:FF:000001">
    <property type="entry name" value="Myosin heavy chain"/>
    <property type="match status" value="1"/>
</dbReference>
<dbReference type="Gene3D" id="1.20.120.720">
    <property type="entry name" value="Myosin VI head, motor domain, U50 subdomain"/>
    <property type="match status" value="1"/>
</dbReference>
<dbReference type="Proteomes" id="UP000838756">
    <property type="component" value="Unassembled WGS sequence"/>
</dbReference>
<dbReference type="PROSITE" id="PS51757">
    <property type="entry name" value="TH1"/>
    <property type="match status" value="1"/>
</dbReference>
<keyword evidence="2 7" id="KW-0547">Nucleotide-binding</keyword>
<evidence type="ECO:0000259" key="9">
    <source>
        <dbReference type="PROSITE" id="PS51757"/>
    </source>
</evidence>
<dbReference type="GO" id="GO:0000146">
    <property type="term" value="F:microfilament motor activity"/>
    <property type="evidence" value="ECO:0007669"/>
    <property type="project" value="TreeGrafter"/>
</dbReference>
<dbReference type="FunFam" id="3.40.850.10:FF:000101">
    <property type="entry name" value="Slow myosin heavy chain 2"/>
    <property type="match status" value="1"/>
</dbReference>
<evidence type="ECO:0000259" key="8">
    <source>
        <dbReference type="PROSITE" id="PS51456"/>
    </source>
</evidence>
<keyword evidence="6 7" id="KW-0009">Actin-binding</keyword>
<evidence type="ECO:0000256" key="7">
    <source>
        <dbReference type="PROSITE-ProRule" id="PRU00782"/>
    </source>
</evidence>
<dbReference type="GO" id="GO:0005938">
    <property type="term" value="C:cell cortex"/>
    <property type="evidence" value="ECO:0007669"/>
    <property type="project" value="UniProtKB-ARBA"/>
</dbReference>
<comment type="caution">
    <text evidence="10">The sequence shown here is derived from an EMBL/GenBank/DDBJ whole genome shotgun (WGS) entry which is preliminary data.</text>
</comment>
<proteinExistence type="inferred from homology"/>
<feature type="domain" description="TH1" evidence="9">
    <location>
        <begin position="886"/>
        <end position="1071"/>
    </location>
</feature>
<dbReference type="GO" id="GO:0048731">
    <property type="term" value="P:system development"/>
    <property type="evidence" value="ECO:0007669"/>
    <property type="project" value="UniProtKB-ARBA"/>
</dbReference>
<dbReference type="SUPFAM" id="SSF52540">
    <property type="entry name" value="P-loop containing nucleoside triphosphate hydrolases"/>
    <property type="match status" value="1"/>
</dbReference>
<dbReference type="Pfam" id="PF06017">
    <property type="entry name" value="Myosin_TH1"/>
    <property type="match status" value="1"/>
</dbReference>
<evidence type="ECO:0000256" key="5">
    <source>
        <dbReference type="ARBA" id="ARBA00023175"/>
    </source>
</evidence>
<feature type="domain" description="Myosin motor" evidence="8">
    <location>
        <begin position="44"/>
        <end position="732"/>
    </location>
</feature>
<keyword evidence="4 7" id="KW-0518">Myosin</keyword>
<organism evidence="10 11">
    <name type="scientific">Pararge aegeria aegeria</name>
    <dbReference type="NCBI Taxonomy" id="348720"/>
    <lineage>
        <taxon>Eukaryota</taxon>
        <taxon>Metazoa</taxon>
        <taxon>Ecdysozoa</taxon>
        <taxon>Arthropoda</taxon>
        <taxon>Hexapoda</taxon>
        <taxon>Insecta</taxon>
        <taxon>Pterygota</taxon>
        <taxon>Neoptera</taxon>
        <taxon>Endopterygota</taxon>
        <taxon>Lepidoptera</taxon>
        <taxon>Glossata</taxon>
        <taxon>Ditrysia</taxon>
        <taxon>Papilionoidea</taxon>
        <taxon>Nymphalidae</taxon>
        <taxon>Satyrinae</taxon>
        <taxon>Satyrini</taxon>
        <taxon>Parargina</taxon>
        <taxon>Pararge</taxon>
    </lineage>
</organism>
<dbReference type="GO" id="GO:0060972">
    <property type="term" value="P:left/right pattern formation"/>
    <property type="evidence" value="ECO:0007669"/>
    <property type="project" value="UniProtKB-ARBA"/>
</dbReference>
<protein>
    <submittedName>
        <fullName evidence="10">Jg24014 protein</fullName>
    </submittedName>
</protein>
<dbReference type="PROSITE" id="PS50096">
    <property type="entry name" value="IQ"/>
    <property type="match status" value="2"/>
</dbReference>
<dbReference type="SMART" id="SM00242">
    <property type="entry name" value="MYSc"/>
    <property type="match status" value="1"/>
</dbReference>
<dbReference type="Gene3D" id="1.20.5.190">
    <property type="match status" value="1"/>
</dbReference>
<dbReference type="InterPro" id="IPR036961">
    <property type="entry name" value="Kinesin_motor_dom_sf"/>
</dbReference>
<dbReference type="PROSITE" id="PS51456">
    <property type="entry name" value="MYOSIN_MOTOR"/>
    <property type="match status" value="1"/>
</dbReference>
<evidence type="ECO:0000313" key="11">
    <source>
        <dbReference type="Proteomes" id="UP000838756"/>
    </source>
</evidence>
<dbReference type="InterPro" id="IPR001609">
    <property type="entry name" value="Myosin_head_motor_dom-like"/>
</dbReference>
<dbReference type="EMBL" id="CAKXAJ010026227">
    <property type="protein sequence ID" value="CAH2263192.1"/>
    <property type="molecule type" value="Genomic_DNA"/>
</dbReference>
<dbReference type="Gene3D" id="1.10.10.820">
    <property type="match status" value="1"/>
</dbReference>
<dbReference type="CDD" id="cd23767">
    <property type="entry name" value="IQCD"/>
    <property type="match status" value="1"/>
</dbReference>
<dbReference type="Gene3D" id="3.40.850.10">
    <property type="entry name" value="Kinesin motor domain"/>
    <property type="match status" value="1"/>
</dbReference>
<dbReference type="Pfam" id="PF00612">
    <property type="entry name" value="IQ"/>
    <property type="match status" value="2"/>
</dbReference>
<evidence type="ECO:0000256" key="1">
    <source>
        <dbReference type="ARBA" id="ARBA00008314"/>
    </source>
</evidence>
<dbReference type="AlphaFoldDB" id="A0A8S4SI88"/>
<dbReference type="GO" id="GO:0005886">
    <property type="term" value="C:plasma membrane"/>
    <property type="evidence" value="ECO:0007669"/>
    <property type="project" value="TreeGrafter"/>
</dbReference>
<sequence>MGFSEAKDYGLLFRILKQRSERLLRPESVQGVMEHALQHRERVGVQDFVLLEDFRSEAAFIDNLRKRFHENIIYTYIGNVLISVNPYKNLPIYTEEKTTLYYKKAFFEAPPHVFAIADNAYRSLVYEHREQCILISGESGSGKTEASKKVLEYIAARTKHLRKVETVKDKLLQSNPLLEAFGNAKTNRNDNSSRFGKYMDIQFNYEGSPEGGHILNYLLEKSRVISQMSGERNYHIFYQLIAGGDAELMKHLRLQSRPEVYKYTTDLVTPASQKLNDAEQFRTVRSAMKVIEIGEDEQKEIFEIVASVLHLGNVKFVQNDKGYAEILSHDTNSTNVAELLKVNSSKLREALTSRTIEARGDVVTTPLDFEQAQYARDALAKAIYDKHFSWLVSRLNSSLAPKQKDSRDSVIGILDIYGFEIFPKNSDFLQATNGVKGKNIEKSRDILKWLIVEHFVTELVRASTIAVLISAAKQHCCNAVFRSVGRGCRCIISILDDECLRPGDATDLSFLEKLSQRLDGHAHFKSHQKVDSKTQKIMGRDEFCLVHYAGEVTYNVNTFIEKNNDLLFRDLQSLMASSGNKIAGICFKDLNLASKKRPETAITQFKNSLNELIKILSSKEPSYIRCIKPNDFKAPMSFDDKLVSHQVKYLGLMENLRVRRAGFAYRRTYEAFLERYKCLSPNTWPNFRGPARQGVQYLVESLKYEKEEYRMGNTKIFIRFPKTLFDTEDAYQLKKNDLATIIQSRWRGYRQRKQYLKMRAAAIVIQKWVRRFLAQKLRERRRKAADVIRAFIRGFITRNGPETPENRRFLGIAKVHWLKRLSTRLPTKLLDMSWPPCPATCQQASKELHRLHRLLLARKYRLALTPARKKQFELKVLAEKIFKGKKNSYPSSIREWFVDDRLSEDHRVLRNTFMASPSWPTGEQLIYSCEAVKYDRRGYKPRERALLASDKALYVLDAAKSKTYKLKHRLPLDVLRVVVTNETDGLVLIKIPQELKKDKGDLIISVSHVIEALTIVTDYTKKPDIIDIVDTGSIVHNLVNGKQGGTIEVTNGPQPTIHRAKSGNLLVVATP</sequence>
<dbReference type="GO" id="GO:0005524">
    <property type="term" value="F:ATP binding"/>
    <property type="evidence" value="ECO:0007669"/>
    <property type="project" value="UniProtKB-UniRule"/>
</dbReference>
<dbReference type="Gene3D" id="6.20.240.20">
    <property type="match status" value="1"/>
</dbReference>
<dbReference type="GO" id="GO:0051015">
    <property type="term" value="F:actin filament binding"/>
    <property type="evidence" value="ECO:0007669"/>
    <property type="project" value="TreeGrafter"/>
</dbReference>
<dbReference type="OrthoDB" id="6108017at2759"/>
<dbReference type="GO" id="GO:0007560">
    <property type="term" value="P:imaginal disc morphogenesis"/>
    <property type="evidence" value="ECO:0007669"/>
    <property type="project" value="UniProtKB-ARBA"/>
</dbReference>
<reference evidence="10" key="1">
    <citation type="submission" date="2022-03" db="EMBL/GenBank/DDBJ databases">
        <authorList>
            <person name="Lindestad O."/>
        </authorList>
    </citation>
    <scope>NUCLEOTIDE SEQUENCE</scope>
</reference>
<dbReference type="PANTHER" id="PTHR13140">
    <property type="entry name" value="MYOSIN"/>
    <property type="match status" value="1"/>
</dbReference>
<dbReference type="PANTHER" id="PTHR13140:SF679">
    <property type="entry name" value="UNCONVENTIONAL MYOSIN IC"/>
    <property type="match status" value="1"/>
</dbReference>
<keyword evidence="3 7" id="KW-0067">ATP-binding</keyword>
<dbReference type="GO" id="GO:0009888">
    <property type="term" value="P:tissue development"/>
    <property type="evidence" value="ECO:0007669"/>
    <property type="project" value="UniProtKB-ARBA"/>
</dbReference>
<comment type="similarity">
    <text evidence="1 7">Belongs to the TRAFAC class myosin-kinesin ATPase superfamily. Myosin family.</text>
</comment>
<dbReference type="Gene3D" id="1.20.58.530">
    <property type="match status" value="1"/>
</dbReference>
<feature type="region of interest" description="Actin-binding" evidence="7">
    <location>
        <begin position="609"/>
        <end position="631"/>
    </location>
</feature>
<dbReference type="GO" id="GO:0030048">
    <property type="term" value="P:actin filament-based movement"/>
    <property type="evidence" value="ECO:0007669"/>
    <property type="project" value="TreeGrafter"/>
</dbReference>
<evidence type="ECO:0000256" key="2">
    <source>
        <dbReference type="ARBA" id="ARBA00022741"/>
    </source>
</evidence>
<dbReference type="Pfam" id="PF00063">
    <property type="entry name" value="Myosin_head"/>
    <property type="match status" value="1"/>
</dbReference>
<name>A0A8S4SI88_9NEOP</name>
<evidence type="ECO:0000256" key="4">
    <source>
        <dbReference type="ARBA" id="ARBA00023123"/>
    </source>
</evidence>
<dbReference type="GO" id="GO:0006897">
    <property type="term" value="P:endocytosis"/>
    <property type="evidence" value="ECO:0007669"/>
    <property type="project" value="TreeGrafter"/>
</dbReference>
<feature type="binding site" evidence="7">
    <location>
        <begin position="137"/>
        <end position="144"/>
    </location>
    <ligand>
        <name>ATP</name>
        <dbReference type="ChEBI" id="CHEBI:30616"/>
    </ligand>
</feature>
<dbReference type="GO" id="GO:0045177">
    <property type="term" value="C:apical part of cell"/>
    <property type="evidence" value="ECO:0007669"/>
    <property type="project" value="UniProtKB-ARBA"/>
</dbReference>
<dbReference type="GO" id="GO:0005902">
    <property type="term" value="C:microvillus"/>
    <property type="evidence" value="ECO:0007669"/>
    <property type="project" value="TreeGrafter"/>
</dbReference>
<dbReference type="PRINTS" id="PR00193">
    <property type="entry name" value="MYOSINHEAVY"/>
</dbReference>
<keyword evidence="5 7" id="KW-0505">Motor protein</keyword>
<evidence type="ECO:0000313" key="10">
    <source>
        <dbReference type="EMBL" id="CAH2263192.1"/>
    </source>
</evidence>
<dbReference type="SMART" id="SM00015">
    <property type="entry name" value="IQ"/>
    <property type="match status" value="3"/>
</dbReference>
<gene>
    <name evidence="10" type="primary">jg24014</name>
    <name evidence="10" type="ORF">PAEG_LOCUS24331</name>
</gene>